<name>A0A0G1UCD1_9BACT</name>
<evidence type="ECO:0000313" key="1">
    <source>
        <dbReference type="EMBL" id="KKU91777.1"/>
    </source>
</evidence>
<dbReference type="Proteomes" id="UP000034956">
    <property type="component" value="Unassembled WGS sequence"/>
</dbReference>
<reference evidence="1 2" key="1">
    <citation type="journal article" date="2015" name="Nature">
        <title>rRNA introns, odd ribosomes, and small enigmatic genomes across a large radiation of phyla.</title>
        <authorList>
            <person name="Brown C.T."/>
            <person name="Hug L.A."/>
            <person name="Thomas B.C."/>
            <person name="Sharon I."/>
            <person name="Castelle C.J."/>
            <person name="Singh A."/>
            <person name="Wilkins M.J."/>
            <person name="Williams K.H."/>
            <person name="Banfield J.F."/>
        </authorList>
    </citation>
    <scope>NUCLEOTIDE SEQUENCE [LARGE SCALE GENOMIC DNA]</scope>
</reference>
<gene>
    <name evidence="1" type="ORF">UY23_C0001G0383</name>
</gene>
<dbReference type="EMBL" id="LCPF01000001">
    <property type="protein sequence ID" value="KKU91777.1"/>
    <property type="molecule type" value="Genomic_DNA"/>
</dbReference>
<sequence length="568" mass="66822">MAESQTKVCQNCHGSFVIEPEDFQFYEKIQVPPPTWCPECRNQRRLAFRNERSLHKRKCDFSGENMISLYPPNTPFPVYQQKYWWSDKWDPLSYGKEINWNEPFLKQIQELRNRTPRMNLIGLHQTLENSEYVNMAHNLKNCYLIFNSDYNENCLYGSEIESSKDCIDNLMIDSCTLCYECINCNKCYKTFFSEDCNECNDVYFSKDCIGCNNCFGCVNLRKKSHHIFNKPYTREEYEARIKEYNLSSRASLRGWQKKTQDFWETKGKYKHFHGLQNDDVSGDYINNSKNIHNCFIVRGSKNCKYCMWLIVGNNEDCYDYAQFGQNTELMYEVMQAGYQTSNVKFSYLVAAMSSSIEYSDSVYGSSNCFGCSNLRDKEYCILNKQYSKEEYNEFIPKIKKHMNEKPYVDKKGRVYKYGEFFPIELSVIPYNQSSAQDFYPLSEKDAEEKGYSWSEIKLTEHEISLSFDKIPDTIDKTDDTIIKEVIACRESGKAFRIVPDELRLHRVFNLPLPDCLPEVRQKRRIGRRNKPVLYNRACAKCGKGIQTSYASERPEVVYCEQCYNAEVV</sequence>
<accession>A0A0G1UCD1</accession>
<organism evidence="1 2">
    <name type="scientific">Candidatus Jorgensenbacteria bacterium GW2011_GWA1_48_11</name>
    <dbReference type="NCBI Taxonomy" id="1618660"/>
    <lineage>
        <taxon>Bacteria</taxon>
        <taxon>Candidatus Joergenseniibacteriota</taxon>
    </lineage>
</organism>
<protein>
    <submittedName>
        <fullName evidence="1">Putative phage protein</fullName>
    </submittedName>
</protein>
<evidence type="ECO:0000313" key="2">
    <source>
        <dbReference type="Proteomes" id="UP000034956"/>
    </source>
</evidence>
<proteinExistence type="predicted"/>
<dbReference type="AlphaFoldDB" id="A0A0G1UCD1"/>
<comment type="caution">
    <text evidence="1">The sequence shown here is derived from an EMBL/GenBank/DDBJ whole genome shotgun (WGS) entry which is preliminary data.</text>
</comment>